<evidence type="ECO:0000313" key="13">
    <source>
        <dbReference type="EMBL" id="MBK5176803.1"/>
    </source>
</evidence>
<dbReference type="PANTHER" id="PTHR43876">
    <property type="entry name" value="UBIQUINONE BIOSYNTHESIS MONOOXYGENASE COQ6, MITOCHONDRIAL"/>
    <property type="match status" value="1"/>
</dbReference>
<accession>A0A9D7AIT6</accession>
<dbReference type="FunFam" id="3.50.50.60:FF:000048">
    <property type="entry name" value="2-octaprenyl-3-methyl-6-methoxy-1,4-benzoquinol hydroxylase"/>
    <property type="match status" value="1"/>
</dbReference>
<dbReference type="Proteomes" id="UP001296969">
    <property type="component" value="Unassembled WGS sequence"/>
</dbReference>
<evidence type="ECO:0000256" key="2">
    <source>
        <dbReference type="ARBA" id="ARBA00004496"/>
    </source>
</evidence>
<dbReference type="NCBIfam" id="NF005949">
    <property type="entry name" value="PRK08013.1"/>
    <property type="match status" value="1"/>
</dbReference>
<comment type="caution">
    <text evidence="13">The sequence shown here is derived from an EMBL/GenBank/DDBJ whole genome shotgun (WGS) entry which is preliminary data.</text>
</comment>
<dbReference type="GO" id="GO:0071949">
    <property type="term" value="F:FAD binding"/>
    <property type="evidence" value="ECO:0007669"/>
    <property type="project" value="InterPro"/>
</dbReference>
<organism evidence="13 14">
    <name type="scientific">Limnobaculum xujianqingii</name>
    <dbReference type="NCBI Taxonomy" id="2738837"/>
    <lineage>
        <taxon>Bacteria</taxon>
        <taxon>Pseudomonadati</taxon>
        <taxon>Pseudomonadota</taxon>
        <taxon>Gammaproteobacteria</taxon>
        <taxon>Enterobacterales</taxon>
        <taxon>Budviciaceae</taxon>
        <taxon>Limnobaculum</taxon>
    </lineage>
</organism>
<evidence type="ECO:0000256" key="4">
    <source>
        <dbReference type="ARBA" id="ARBA00005349"/>
    </source>
</evidence>
<gene>
    <name evidence="13" type="primary">ubiI</name>
    <name evidence="13" type="synonym">visC</name>
    <name evidence="13" type="ORF">I2492_10770</name>
    <name evidence="12" type="ORF">I2493_10615</name>
</gene>
<sequence length="402" mass="44668">MHSYDVVIAGGGMVGLSLACGLQGSGLRIAIVENQLPDESLSTDPSLRVSAINAASERFLDYLGVWKGIEALRLSPYSAMDVWDRDSFGRIAFKAEDYGYTHLGHIIENDVIHKALWDKANSSGDITLLAPARLKQVIRGENEAFITLEDSRMLSGRLVVGADGANSWVRQHADIPLTFRDYGHHALVATIRTDEPHQHCARQVFHGDGILAFLPLWQSDLCSIVWSLPPEKAEQMKHMDEQQFNHQLSIAFDNRLGRCQVVSDRAIFPLTARYARSFAAHRLALVGDAAHTIHPLAGQGVNLGFMDAACLIEEIRRLQKQGKDLGNYLYLRKYERSRKQSAAMMLAAMQGFRDLFDGDNPAKKLFRDVGLKLADTLPGVKPHLVHQAMGLRDLPDWLASPL</sequence>
<protein>
    <submittedName>
        <fullName evidence="13">FAD-dependent 2-octaprenylphenol hydroxylase</fullName>
    </submittedName>
</protein>
<keyword evidence="8" id="KW-0274">FAD</keyword>
<evidence type="ECO:0000256" key="8">
    <source>
        <dbReference type="ARBA" id="ARBA00022827"/>
    </source>
</evidence>
<comment type="similarity">
    <text evidence="4">Belongs to the UbiH/COQ6 family.</text>
</comment>
<dbReference type="AlphaFoldDB" id="A0A9D7AIT6"/>
<dbReference type="PANTHER" id="PTHR43876:SF7">
    <property type="entry name" value="UBIQUINONE BIOSYNTHESIS MONOOXYGENASE COQ6, MITOCHONDRIAL"/>
    <property type="match status" value="1"/>
</dbReference>
<keyword evidence="7" id="KW-0831">Ubiquinone biosynthesis</keyword>
<dbReference type="NCBIfam" id="TIGR01988">
    <property type="entry name" value="Ubi-OHases"/>
    <property type="match status" value="1"/>
</dbReference>
<evidence type="ECO:0000256" key="7">
    <source>
        <dbReference type="ARBA" id="ARBA00022688"/>
    </source>
</evidence>
<evidence type="ECO:0000256" key="10">
    <source>
        <dbReference type="ARBA" id="ARBA00023033"/>
    </source>
</evidence>
<evidence type="ECO:0000256" key="3">
    <source>
        <dbReference type="ARBA" id="ARBA00004749"/>
    </source>
</evidence>
<feature type="domain" description="FAD-binding" evidence="11">
    <location>
        <begin position="4"/>
        <end position="345"/>
    </location>
</feature>
<dbReference type="GO" id="GO:0110142">
    <property type="term" value="C:ubiquinone biosynthesis complex"/>
    <property type="evidence" value="ECO:0007669"/>
    <property type="project" value="UniProtKB-ARBA"/>
</dbReference>
<evidence type="ECO:0000259" key="11">
    <source>
        <dbReference type="Pfam" id="PF01494"/>
    </source>
</evidence>
<dbReference type="FunFam" id="3.50.50.60:FF:000062">
    <property type="entry name" value="FAD-dependent 2-octaprenylphenol hydroxylase"/>
    <property type="match status" value="1"/>
</dbReference>
<keyword evidence="15" id="KW-1185">Reference proteome</keyword>
<dbReference type="GO" id="GO:0005737">
    <property type="term" value="C:cytoplasm"/>
    <property type="evidence" value="ECO:0007669"/>
    <property type="project" value="UniProtKB-SubCell"/>
</dbReference>
<dbReference type="PRINTS" id="PR00420">
    <property type="entry name" value="RNGMNOXGNASE"/>
</dbReference>
<dbReference type="EMBL" id="JADRCP010000002">
    <property type="protein sequence ID" value="MBK5176803.1"/>
    <property type="molecule type" value="Genomic_DNA"/>
</dbReference>
<evidence type="ECO:0000256" key="6">
    <source>
        <dbReference type="ARBA" id="ARBA00022630"/>
    </source>
</evidence>
<evidence type="ECO:0000256" key="5">
    <source>
        <dbReference type="ARBA" id="ARBA00022490"/>
    </source>
</evidence>
<evidence type="ECO:0000256" key="1">
    <source>
        <dbReference type="ARBA" id="ARBA00001974"/>
    </source>
</evidence>
<dbReference type="Proteomes" id="UP000807542">
    <property type="component" value="Unassembled WGS sequence"/>
</dbReference>
<dbReference type="GO" id="GO:0006744">
    <property type="term" value="P:ubiquinone biosynthetic process"/>
    <property type="evidence" value="ECO:0007669"/>
    <property type="project" value="UniProtKB-KW"/>
</dbReference>
<comment type="cofactor">
    <cofactor evidence="1">
        <name>FAD</name>
        <dbReference type="ChEBI" id="CHEBI:57692"/>
    </cofactor>
</comment>
<comment type="subcellular location">
    <subcellularLocation>
        <location evidence="2">Cytoplasm</location>
    </subcellularLocation>
</comment>
<dbReference type="InterPro" id="IPR002938">
    <property type="entry name" value="FAD-bd"/>
</dbReference>
<comment type="pathway">
    <text evidence="3">Cofactor biosynthesis; ubiquinone biosynthesis.</text>
</comment>
<proteinExistence type="inferred from homology"/>
<dbReference type="Pfam" id="PF01494">
    <property type="entry name" value="FAD_binding_3"/>
    <property type="match status" value="1"/>
</dbReference>
<dbReference type="InterPro" id="IPR010971">
    <property type="entry name" value="UbiH/COQ6"/>
</dbReference>
<dbReference type="Gene3D" id="3.50.50.60">
    <property type="entry name" value="FAD/NAD(P)-binding domain"/>
    <property type="match status" value="2"/>
</dbReference>
<dbReference type="InterPro" id="IPR051205">
    <property type="entry name" value="UbiH/COQ6_monooxygenase"/>
</dbReference>
<dbReference type="PROSITE" id="PS01304">
    <property type="entry name" value="UBIH"/>
    <property type="match status" value="1"/>
</dbReference>
<dbReference type="InterPro" id="IPR036188">
    <property type="entry name" value="FAD/NAD-bd_sf"/>
</dbReference>
<dbReference type="RefSeq" id="WP_228398317.1">
    <property type="nucleotide sequence ID" value="NZ_JADRCP010000002.1"/>
</dbReference>
<dbReference type="EMBL" id="JADRCQ010000002">
    <property type="protein sequence ID" value="MBK5073466.1"/>
    <property type="molecule type" value="Genomic_DNA"/>
</dbReference>
<dbReference type="GO" id="GO:0019168">
    <property type="term" value="F:2-polyprenylphenol 6-hydroxylase activity"/>
    <property type="evidence" value="ECO:0007669"/>
    <property type="project" value="TreeGrafter"/>
</dbReference>
<reference evidence="13 15" key="1">
    <citation type="submission" date="2020-11" db="EMBL/GenBank/DDBJ databases">
        <title>Insectihabitans protaetiae gen. nov. sp. nov. and Insectihabitans allomyrinae sp. nov., isolated from larvae of Protaetia brevitarsis seulensis and Allomyrina dichotoma, respectively.</title>
        <authorList>
            <person name="Lee S.D."/>
            <person name="Byeon Y.-S."/>
            <person name="Kim S.-M."/>
            <person name="Yang H.L."/>
            <person name="Kim I.S."/>
        </authorList>
    </citation>
    <scope>NUCLEOTIDE SEQUENCE</scope>
    <source>
        <strain evidence="13">CWB-B4</strain>
        <strain evidence="12 15">CWB-B43</strain>
    </source>
</reference>
<dbReference type="InterPro" id="IPR018168">
    <property type="entry name" value="Ubi_Hdrlase_CS"/>
</dbReference>
<evidence type="ECO:0000313" key="12">
    <source>
        <dbReference type="EMBL" id="MBK5073466.1"/>
    </source>
</evidence>
<keyword evidence="5" id="KW-0963">Cytoplasm</keyword>
<evidence type="ECO:0000313" key="15">
    <source>
        <dbReference type="Proteomes" id="UP001296969"/>
    </source>
</evidence>
<keyword evidence="9" id="KW-0560">Oxidoreductase</keyword>
<name>A0A9D7AIT6_9GAMM</name>
<evidence type="ECO:0000313" key="14">
    <source>
        <dbReference type="Proteomes" id="UP000807542"/>
    </source>
</evidence>
<dbReference type="SUPFAM" id="SSF51905">
    <property type="entry name" value="FAD/NAD(P)-binding domain"/>
    <property type="match status" value="1"/>
</dbReference>
<keyword evidence="10" id="KW-0503">Monooxygenase</keyword>
<evidence type="ECO:0000256" key="9">
    <source>
        <dbReference type="ARBA" id="ARBA00023002"/>
    </source>
</evidence>
<keyword evidence="6" id="KW-0285">Flavoprotein</keyword>